<dbReference type="AlphaFoldDB" id="A0A398BFY3"/>
<reference evidence="6 7" key="1">
    <citation type="submission" date="2018-08" db="EMBL/GenBank/DDBJ databases">
        <title>Bacillus jemisoniae sp. nov., Bacillus chryseoplanitiae sp. nov., Bacillus resnikiae sp. nov., and Bacillus frankliniae sp. nov., isolated from Viking spacecraft and associated surfaces.</title>
        <authorList>
            <person name="Seuylemezian A."/>
            <person name="Vaishampayan P."/>
        </authorList>
    </citation>
    <scope>NUCLEOTIDE SEQUENCE [LARGE SCALE GENOMIC DNA]</scope>
    <source>
        <strain evidence="6 7">MA001</strain>
    </source>
</reference>
<sequence>MIFKVYHQVNIAEVPIRENTQILYVEGKSVRDVRQKLKQKPFNVEYVEVVEGAYLDYEKQNEDYKVLELG</sequence>
<evidence type="ECO:0000256" key="4">
    <source>
        <dbReference type="ARBA" id="ARBA00023163"/>
    </source>
</evidence>
<evidence type="ECO:0000256" key="1">
    <source>
        <dbReference type="ARBA" id="ARBA00022478"/>
    </source>
</evidence>
<evidence type="ECO:0000256" key="5">
    <source>
        <dbReference type="HAMAP-Rule" id="MF_01553"/>
    </source>
</evidence>
<keyword evidence="2 5" id="KW-0808">Transferase</keyword>
<dbReference type="GO" id="GO:0003899">
    <property type="term" value="F:DNA-directed RNA polymerase activity"/>
    <property type="evidence" value="ECO:0007669"/>
    <property type="project" value="UniProtKB-UniRule"/>
</dbReference>
<dbReference type="EMBL" id="QWVS01000011">
    <property type="protein sequence ID" value="RID87628.1"/>
    <property type="molecule type" value="Genomic_DNA"/>
</dbReference>
<keyword evidence="4 5" id="KW-0804">Transcription</keyword>
<dbReference type="HAMAP" id="MF_01553">
    <property type="entry name" value="RNApol_bact_RpoY"/>
    <property type="match status" value="1"/>
</dbReference>
<comment type="similarity">
    <text evidence="5">Belongs to the RNA polymerase subunit epsilon family.</text>
</comment>
<organism evidence="6 7">
    <name type="scientific">Peribacillus asahii</name>
    <dbReference type="NCBI Taxonomy" id="228899"/>
    <lineage>
        <taxon>Bacteria</taxon>
        <taxon>Bacillati</taxon>
        <taxon>Bacillota</taxon>
        <taxon>Bacilli</taxon>
        <taxon>Bacillales</taxon>
        <taxon>Bacillaceae</taxon>
        <taxon>Peribacillus</taxon>
    </lineage>
</organism>
<keyword evidence="1 5" id="KW-0240">DNA-directed RNA polymerase</keyword>
<comment type="subunit">
    <text evidence="5">RNAP is composed of a core of 2 alpha, a beta and a beta' subunit. The core is associated with a delta subunit, and at least one of epsilon or omega. When a sigma factor is associated with the core the holoenzyme is formed, which can initiate transcription.</text>
</comment>
<dbReference type="Pfam" id="PF07288">
    <property type="entry name" value="RpoY"/>
    <property type="match status" value="1"/>
</dbReference>
<dbReference type="Gene3D" id="3.10.20.730">
    <property type="entry name" value="RNAP, epsilon subunit-like"/>
    <property type="match status" value="1"/>
</dbReference>
<evidence type="ECO:0000313" key="7">
    <source>
        <dbReference type="Proteomes" id="UP000266016"/>
    </source>
</evidence>
<dbReference type="InterPro" id="IPR009907">
    <property type="entry name" value="RpoY"/>
</dbReference>
<evidence type="ECO:0000256" key="2">
    <source>
        <dbReference type="ARBA" id="ARBA00022679"/>
    </source>
</evidence>
<comment type="function">
    <text evidence="5">A non-essential component of RNA polymerase (RNAP).</text>
</comment>
<keyword evidence="3 5" id="KW-0548">Nucleotidyltransferase</keyword>
<dbReference type="Proteomes" id="UP000266016">
    <property type="component" value="Unassembled WGS sequence"/>
</dbReference>
<comment type="catalytic activity">
    <reaction evidence="5">
        <text>RNA(n) + a ribonucleoside 5'-triphosphate = RNA(n+1) + diphosphate</text>
        <dbReference type="Rhea" id="RHEA:21248"/>
        <dbReference type="Rhea" id="RHEA-COMP:14527"/>
        <dbReference type="Rhea" id="RHEA-COMP:17342"/>
        <dbReference type="ChEBI" id="CHEBI:33019"/>
        <dbReference type="ChEBI" id="CHEBI:61557"/>
        <dbReference type="ChEBI" id="CHEBI:140395"/>
        <dbReference type="EC" id="2.7.7.6"/>
    </reaction>
</comment>
<keyword evidence="7" id="KW-1185">Reference proteome</keyword>
<dbReference type="GO" id="GO:0000428">
    <property type="term" value="C:DNA-directed RNA polymerase complex"/>
    <property type="evidence" value="ECO:0007669"/>
    <property type="project" value="UniProtKB-KW"/>
</dbReference>
<gene>
    <name evidence="5" type="primary">rpoY</name>
    <name evidence="6" type="ORF">D1953_05435</name>
</gene>
<comment type="caution">
    <text evidence="6">The sequence shown here is derived from an EMBL/GenBank/DDBJ whole genome shotgun (WGS) entry which is preliminary data.</text>
</comment>
<name>A0A398BFY3_9BACI</name>
<dbReference type="GO" id="GO:0006351">
    <property type="term" value="P:DNA-templated transcription"/>
    <property type="evidence" value="ECO:0007669"/>
    <property type="project" value="UniProtKB-UniRule"/>
</dbReference>
<evidence type="ECO:0000313" key="6">
    <source>
        <dbReference type="EMBL" id="RID87628.1"/>
    </source>
</evidence>
<dbReference type="RefSeq" id="WP_119116145.1">
    <property type="nucleotide sequence ID" value="NZ_QWVS01000011.1"/>
</dbReference>
<proteinExistence type="inferred from homology"/>
<dbReference type="EC" id="2.7.7.6" evidence="5"/>
<accession>A0A398BFY3</accession>
<evidence type="ECO:0000256" key="3">
    <source>
        <dbReference type="ARBA" id="ARBA00022695"/>
    </source>
</evidence>
<dbReference type="GO" id="GO:0003677">
    <property type="term" value="F:DNA binding"/>
    <property type="evidence" value="ECO:0007669"/>
    <property type="project" value="UniProtKB-UniRule"/>
</dbReference>
<protein>
    <recommendedName>
        <fullName evidence="5">DNA-directed RNA polymerase subunit epsilon</fullName>
        <shortName evidence="5">RNAP epsilon subunit</shortName>
        <ecNumber evidence="5">2.7.7.6</ecNumber>
    </recommendedName>
    <alternativeName>
        <fullName evidence="5">RNA polymerase epsilon subunit</fullName>
    </alternativeName>
    <alternativeName>
        <fullName evidence="5">Transcriptase subunit epsilon</fullName>
    </alternativeName>
</protein>